<feature type="transmembrane region" description="Helical" evidence="1">
    <location>
        <begin position="103"/>
        <end position="121"/>
    </location>
</feature>
<comment type="caution">
    <text evidence="2">The sequence shown here is derived from an EMBL/GenBank/DDBJ whole genome shotgun (WGS) entry which is preliminary data.</text>
</comment>
<reference evidence="2 3" key="1">
    <citation type="submission" date="2019-05" db="EMBL/GenBank/DDBJ databases">
        <title>Another draft genome of Portunus trituberculatus and its Hox gene families provides insights of decapod evolution.</title>
        <authorList>
            <person name="Jeong J.-H."/>
            <person name="Song I."/>
            <person name="Kim S."/>
            <person name="Choi T."/>
            <person name="Kim D."/>
            <person name="Ryu S."/>
            <person name="Kim W."/>
        </authorList>
    </citation>
    <scope>NUCLEOTIDE SEQUENCE [LARGE SCALE GENOMIC DNA]</scope>
    <source>
        <tissue evidence="2">Muscle</tissue>
    </source>
</reference>
<dbReference type="AlphaFoldDB" id="A0A5B7H3D3"/>
<evidence type="ECO:0000313" key="3">
    <source>
        <dbReference type="Proteomes" id="UP000324222"/>
    </source>
</evidence>
<sequence>MARVERPVNRQKHQVKRLWSRASGGGGRYLSAPHPGDGQYSGLRRDLIPLILVGLSRILFSKKSLRAETSHTNSIIGWQNPTDRGPGGAVAVNSGRVMSARKYWSSLGGAFWWGSTVWPIFPL</sequence>
<gene>
    <name evidence="2" type="ORF">E2C01_060729</name>
</gene>
<dbReference type="Proteomes" id="UP000324222">
    <property type="component" value="Unassembled WGS sequence"/>
</dbReference>
<evidence type="ECO:0000313" key="2">
    <source>
        <dbReference type="EMBL" id="MPC66580.1"/>
    </source>
</evidence>
<keyword evidence="1" id="KW-0472">Membrane</keyword>
<keyword evidence="1" id="KW-0812">Transmembrane</keyword>
<protein>
    <submittedName>
        <fullName evidence="2">Uncharacterized protein</fullName>
    </submittedName>
</protein>
<accession>A0A5B7H3D3</accession>
<proteinExistence type="predicted"/>
<keyword evidence="3" id="KW-1185">Reference proteome</keyword>
<evidence type="ECO:0000256" key="1">
    <source>
        <dbReference type="SAM" id="Phobius"/>
    </source>
</evidence>
<name>A0A5B7H3D3_PORTR</name>
<dbReference type="EMBL" id="VSRR010024960">
    <property type="protein sequence ID" value="MPC66580.1"/>
    <property type="molecule type" value="Genomic_DNA"/>
</dbReference>
<keyword evidence="1" id="KW-1133">Transmembrane helix</keyword>
<organism evidence="2 3">
    <name type="scientific">Portunus trituberculatus</name>
    <name type="common">Swimming crab</name>
    <name type="synonym">Neptunus trituberculatus</name>
    <dbReference type="NCBI Taxonomy" id="210409"/>
    <lineage>
        <taxon>Eukaryota</taxon>
        <taxon>Metazoa</taxon>
        <taxon>Ecdysozoa</taxon>
        <taxon>Arthropoda</taxon>
        <taxon>Crustacea</taxon>
        <taxon>Multicrustacea</taxon>
        <taxon>Malacostraca</taxon>
        <taxon>Eumalacostraca</taxon>
        <taxon>Eucarida</taxon>
        <taxon>Decapoda</taxon>
        <taxon>Pleocyemata</taxon>
        <taxon>Brachyura</taxon>
        <taxon>Eubrachyura</taxon>
        <taxon>Portunoidea</taxon>
        <taxon>Portunidae</taxon>
        <taxon>Portuninae</taxon>
        <taxon>Portunus</taxon>
    </lineage>
</organism>